<feature type="compositionally biased region" description="Low complexity" evidence="3">
    <location>
        <begin position="166"/>
        <end position="180"/>
    </location>
</feature>
<keyword evidence="4" id="KW-1185">Reference proteome</keyword>
<dbReference type="PANTHER" id="PTHR31624:SF2">
    <property type="entry name" value="HUWE1-ASSOCIATED PROTEIN MODIFYING STRESS RESPONSES 2"/>
    <property type="match status" value="1"/>
</dbReference>
<keyword evidence="2" id="KW-0539">Nucleus</keyword>
<sequence>MEEQPKEGEAEVAEHWFSKWERQCLAEAEQEEQLPPELQEEATAEAAGLKSEQQKLWHLFQISATAVAQLYKDSGCPQPELSMWDPFQNAAMAVTSLYKESGDAHQRSFDLGVQVGYQRRIKDVLEWVKKGRSTILREDLISFLCGKVPPAPPSSRTPRTPPKPPAGATGQATATESSSSVDVDLQPFHEAIALHGLSGAMASISVRSGAPGSPPQASNGVASNGVASNGVATNGVATNGVATNGTGGGRRKSSFLEDDLNPFNSEEMALRLDSGGTRKRTSAQCGDSVTDSPTHKRNRMV</sequence>
<feature type="region of interest" description="Disordered" evidence="3">
    <location>
        <begin position="235"/>
        <end position="301"/>
    </location>
</feature>
<reference evidence="5" key="1">
    <citation type="submission" date="2025-08" db="UniProtKB">
        <authorList>
            <consortium name="RefSeq"/>
        </authorList>
    </citation>
    <scope>IDENTIFICATION</scope>
    <source>
        <tissue evidence="5">Liver</tissue>
    </source>
</reference>
<dbReference type="PANTHER" id="PTHR31624">
    <property type="entry name" value="UPF0472 PROTEIN C16ORF72"/>
    <property type="match status" value="1"/>
</dbReference>
<dbReference type="GeneID" id="102731215"/>
<evidence type="ECO:0000313" key="4">
    <source>
        <dbReference type="Proteomes" id="UP000245341"/>
    </source>
</evidence>
<dbReference type="Proteomes" id="UP000245341">
    <property type="component" value="Unplaced"/>
</dbReference>
<dbReference type="AlphaFoldDB" id="A0A7F8Q019"/>
<proteinExistence type="predicted"/>
<dbReference type="CTD" id="389895"/>
<name>A0A7F8Q019_LEPWE</name>
<accession>A0A7F8Q019</accession>
<dbReference type="KEGG" id="lww:102731215"/>
<evidence type="ECO:0000256" key="3">
    <source>
        <dbReference type="SAM" id="MobiDB-lite"/>
    </source>
</evidence>
<feature type="region of interest" description="Disordered" evidence="3">
    <location>
        <begin position="147"/>
        <end position="181"/>
    </location>
</feature>
<evidence type="ECO:0000313" key="5">
    <source>
        <dbReference type="RefSeq" id="XP_030873851.1"/>
    </source>
</evidence>
<feature type="compositionally biased region" description="Polar residues" evidence="3">
    <location>
        <begin position="282"/>
        <end position="292"/>
    </location>
</feature>
<dbReference type="RefSeq" id="XP_030873851.1">
    <property type="nucleotide sequence ID" value="XM_031017991.1"/>
</dbReference>
<dbReference type="OrthoDB" id="5823474at2759"/>
<dbReference type="InterPro" id="IPR040308">
    <property type="entry name" value="HAPR1"/>
</dbReference>
<feature type="compositionally biased region" description="Pro residues" evidence="3">
    <location>
        <begin position="149"/>
        <end position="165"/>
    </location>
</feature>
<evidence type="ECO:0000256" key="2">
    <source>
        <dbReference type="ARBA" id="ARBA00023242"/>
    </source>
</evidence>
<comment type="subcellular location">
    <subcellularLocation>
        <location evidence="1">Nucleus</location>
    </subcellularLocation>
</comment>
<gene>
    <name evidence="5" type="primary">LOC102731215</name>
</gene>
<dbReference type="GO" id="GO:0005634">
    <property type="term" value="C:nucleus"/>
    <property type="evidence" value="ECO:0007669"/>
    <property type="project" value="UniProtKB-SubCell"/>
</dbReference>
<protein>
    <submittedName>
        <fullName evidence="5">UPF0472 protein C16orf72</fullName>
    </submittedName>
</protein>
<feature type="compositionally biased region" description="Low complexity" evidence="3">
    <location>
        <begin position="235"/>
        <end position="244"/>
    </location>
</feature>
<evidence type="ECO:0000256" key="1">
    <source>
        <dbReference type="ARBA" id="ARBA00004123"/>
    </source>
</evidence>
<dbReference type="Pfam" id="PF15251">
    <property type="entry name" value="TAPR1-like"/>
    <property type="match status" value="1"/>
</dbReference>
<organism evidence="4 5">
    <name type="scientific">Leptonychotes weddellii</name>
    <name type="common">Weddell seal</name>
    <name type="synonym">Otaria weddellii</name>
    <dbReference type="NCBI Taxonomy" id="9713"/>
    <lineage>
        <taxon>Eukaryota</taxon>
        <taxon>Metazoa</taxon>
        <taxon>Chordata</taxon>
        <taxon>Craniata</taxon>
        <taxon>Vertebrata</taxon>
        <taxon>Euteleostomi</taxon>
        <taxon>Mammalia</taxon>
        <taxon>Eutheria</taxon>
        <taxon>Laurasiatheria</taxon>
        <taxon>Carnivora</taxon>
        <taxon>Caniformia</taxon>
        <taxon>Pinnipedia</taxon>
        <taxon>Phocidae</taxon>
        <taxon>Monachinae</taxon>
        <taxon>Lobodontini</taxon>
        <taxon>Leptonychotes</taxon>
    </lineage>
</organism>
<dbReference type="InterPro" id="IPR029196">
    <property type="entry name" value="HAPSTR1-like"/>
</dbReference>